<feature type="signal peptide" evidence="1">
    <location>
        <begin position="1"/>
        <end position="26"/>
    </location>
</feature>
<evidence type="ECO:0008006" key="4">
    <source>
        <dbReference type="Google" id="ProtNLM"/>
    </source>
</evidence>
<sequence>MTKSKINLIPLSLFVLFFNSCSFQFSEDFFADLEDQGSNALITVEPFEDGVSLNAPRTVSYSFNSDPRHRLYSINVDIDGQGILGTQDRTGSFVVNTDALSEGEHTLRVRYQYSSGTGSLADLNDLERMEGSIAYTFTVDKSSPDPITLTNVDVSEGTIWIRWEDVGQQNFDEALLLVYDPEDNRILRQIELTPEDILAGEFNDALSTNLELEYEIMLSNRYAESTGNRMGISLDYPSLRGQVINDSQYRVLWTEHPLYGNFDLYTYNMRPNNTFVDLSNRGGELIVDDAPVFGQTEVHSLNLQRENDFTYLHFVSGEMHFGETFEAKSGENYVMSTTRNSIFTVVLDGGTTHNAPRDVIIHELDPETLEIVASRNYFTITDSFANLTVDPISNNLILDLSDSTYLIDVNTLEILSSWNAADYSADTHNIHTYYRNGFIILEKLSRESLSIYDANTQNLLYQSNIEYQFFIADDGETFINNNAVYRWDGSTFNEVLAISKIGNVSLHEAFFVPNQGIVVYSNINGNPVIYDYVADTSQTIPQLTGIDDIKYDPVSDKLCMFKRDPDDSSNDIAHLYSLTNGVEKQLKVFVDFSTRYYHYLNEKLISNQGLYLQDYFN</sequence>
<organism evidence="2 3">
    <name type="scientific">Flagellimonas algicola</name>
    <dbReference type="NCBI Taxonomy" id="2583815"/>
    <lineage>
        <taxon>Bacteria</taxon>
        <taxon>Pseudomonadati</taxon>
        <taxon>Bacteroidota</taxon>
        <taxon>Flavobacteriia</taxon>
        <taxon>Flavobacteriales</taxon>
        <taxon>Flavobacteriaceae</taxon>
        <taxon>Flagellimonas</taxon>
    </lineage>
</organism>
<dbReference type="InterPro" id="IPR011047">
    <property type="entry name" value="Quinoprotein_ADH-like_sf"/>
</dbReference>
<protein>
    <recommendedName>
        <fullName evidence="4">Arylsulfotransferase N-terminal domain-containing protein</fullName>
    </recommendedName>
</protein>
<feature type="chain" id="PRO_5046642635" description="Arylsulfotransferase N-terminal domain-containing protein" evidence="1">
    <location>
        <begin position="27"/>
        <end position="617"/>
    </location>
</feature>
<evidence type="ECO:0000256" key="1">
    <source>
        <dbReference type="SAM" id="SignalP"/>
    </source>
</evidence>
<reference evidence="2 3" key="1">
    <citation type="submission" date="2019-05" db="EMBL/GenBank/DDBJ databases">
        <title>Flagellimonas sp. AsT0115, sp. nov., isolated from a marine red algae, Asparagopsis taxiformis.</title>
        <authorList>
            <person name="Kim J."/>
            <person name="Jeong S.E."/>
            <person name="Jeon C.O."/>
        </authorList>
    </citation>
    <scope>NUCLEOTIDE SEQUENCE [LARGE SCALE GENOMIC DNA]</scope>
    <source>
        <strain evidence="2 3">AsT0115</strain>
    </source>
</reference>
<gene>
    <name evidence="2" type="ORF">FGG15_05275</name>
</gene>
<dbReference type="Proteomes" id="UP000751614">
    <property type="component" value="Unassembled WGS sequence"/>
</dbReference>
<proteinExistence type="predicted"/>
<keyword evidence="3" id="KW-1185">Reference proteome</keyword>
<evidence type="ECO:0000313" key="2">
    <source>
        <dbReference type="EMBL" id="TMU56959.1"/>
    </source>
</evidence>
<evidence type="ECO:0000313" key="3">
    <source>
        <dbReference type="Proteomes" id="UP000751614"/>
    </source>
</evidence>
<name>A0ABY2WPP4_9FLAO</name>
<dbReference type="SUPFAM" id="SSF50998">
    <property type="entry name" value="Quinoprotein alcohol dehydrogenase-like"/>
    <property type="match status" value="1"/>
</dbReference>
<dbReference type="EMBL" id="VCNI01000001">
    <property type="protein sequence ID" value="TMU56959.1"/>
    <property type="molecule type" value="Genomic_DNA"/>
</dbReference>
<dbReference type="RefSeq" id="WP_138833937.1">
    <property type="nucleotide sequence ID" value="NZ_VCNI01000001.1"/>
</dbReference>
<comment type="caution">
    <text evidence="2">The sequence shown here is derived from an EMBL/GenBank/DDBJ whole genome shotgun (WGS) entry which is preliminary data.</text>
</comment>
<keyword evidence="1" id="KW-0732">Signal</keyword>
<accession>A0ABY2WPP4</accession>